<dbReference type="SMART" id="SM00448">
    <property type="entry name" value="REC"/>
    <property type="match status" value="1"/>
</dbReference>
<gene>
    <name evidence="3" type="ORF">D0C36_21830</name>
</gene>
<dbReference type="EMBL" id="QWDC01000004">
    <property type="protein sequence ID" value="RFZ90434.1"/>
    <property type="molecule type" value="Genomic_DNA"/>
</dbReference>
<dbReference type="InterPro" id="IPR052048">
    <property type="entry name" value="ST_Response_Regulator"/>
</dbReference>
<feature type="domain" description="Response regulatory" evidence="2">
    <location>
        <begin position="9"/>
        <end position="135"/>
    </location>
</feature>
<evidence type="ECO:0000259" key="2">
    <source>
        <dbReference type="PROSITE" id="PS50110"/>
    </source>
</evidence>
<dbReference type="AlphaFoldDB" id="A0A372NND8"/>
<dbReference type="GO" id="GO:0000160">
    <property type="term" value="P:phosphorelay signal transduction system"/>
    <property type="evidence" value="ECO:0007669"/>
    <property type="project" value="InterPro"/>
</dbReference>
<dbReference type="PANTHER" id="PTHR43228">
    <property type="entry name" value="TWO-COMPONENT RESPONSE REGULATOR"/>
    <property type="match status" value="1"/>
</dbReference>
<protein>
    <submittedName>
        <fullName evidence="3">Response regulator</fullName>
    </submittedName>
</protein>
<proteinExistence type="predicted"/>
<dbReference type="InterPro" id="IPR011006">
    <property type="entry name" value="CheY-like_superfamily"/>
</dbReference>
<dbReference type="Pfam" id="PF00072">
    <property type="entry name" value="Response_reg"/>
    <property type="match status" value="1"/>
</dbReference>
<reference evidence="3 4" key="1">
    <citation type="submission" date="2018-08" db="EMBL/GenBank/DDBJ databases">
        <title>Mucilaginibacter sp. MYSH2.</title>
        <authorList>
            <person name="Seo T."/>
        </authorList>
    </citation>
    <scope>NUCLEOTIDE SEQUENCE [LARGE SCALE GENOMIC DNA]</scope>
    <source>
        <strain evidence="3 4">MYSH2</strain>
    </source>
</reference>
<evidence type="ECO:0000313" key="4">
    <source>
        <dbReference type="Proteomes" id="UP000264217"/>
    </source>
</evidence>
<comment type="caution">
    <text evidence="3">The sequence shown here is derived from an EMBL/GenBank/DDBJ whole genome shotgun (WGS) entry which is preliminary data.</text>
</comment>
<dbReference type="PANTHER" id="PTHR43228:SF1">
    <property type="entry name" value="TWO-COMPONENT RESPONSE REGULATOR ARR22"/>
    <property type="match status" value="1"/>
</dbReference>
<organism evidence="3 4">
    <name type="scientific">Mucilaginibacter conchicola</name>
    <dbReference type="NCBI Taxonomy" id="2303333"/>
    <lineage>
        <taxon>Bacteria</taxon>
        <taxon>Pseudomonadati</taxon>
        <taxon>Bacteroidota</taxon>
        <taxon>Sphingobacteriia</taxon>
        <taxon>Sphingobacteriales</taxon>
        <taxon>Sphingobacteriaceae</taxon>
        <taxon>Mucilaginibacter</taxon>
    </lineage>
</organism>
<feature type="modified residue" description="4-aspartylphosphate" evidence="1">
    <location>
        <position position="65"/>
    </location>
</feature>
<name>A0A372NND8_9SPHI</name>
<dbReference type="Proteomes" id="UP000264217">
    <property type="component" value="Unassembled WGS sequence"/>
</dbReference>
<dbReference type="Gene3D" id="3.40.50.2300">
    <property type="match status" value="1"/>
</dbReference>
<dbReference type="OrthoDB" id="1121174at2"/>
<sequence>MSSETKFVTAGIVDDDKIFTYGFRKLTGIKGLFNEILDFSNGQEAINYLTDPINSQHLPDVLFVDINMPIMDGWEFNDAFGEIKSQLPKPIKLYNISSSIDLEDINRAKKNPLVADYLLKPLDESYLTEIFHNLQHPGDQLKYN</sequence>
<evidence type="ECO:0000313" key="3">
    <source>
        <dbReference type="EMBL" id="RFZ90434.1"/>
    </source>
</evidence>
<dbReference type="InterPro" id="IPR001789">
    <property type="entry name" value="Sig_transdc_resp-reg_receiver"/>
</dbReference>
<keyword evidence="1" id="KW-0597">Phosphoprotein</keyword>
<evidence type="ECO:0000256" key="1">
    <source>
        <dbReference type="PROSITE-ProRule" id="PRU00169"/>
    </source>
</evidence>
<accession>A0A372NND8</accession>
<dbReference type="RefSeq" id="WP_117393846.1">
    <property type="nucleotide sequence ID" value="NZ_QWDC01000004.1"/>
</dbReference>
<dbReference type="PROSITE" id="PS50110">
    <property type="entry name" value="RESPONSE_REGULATORY"/>
    <property type="match status" value="1"/>
</dbReference>
<dbReference type="SUPFAM" id="SSF52172">
    <property type="entry name" value="CheY-like"/>
    <property type="match status" value="1"/>
</dbReference>
<keyword evidence="4" id="KW-1185">Reference proteome</keyword>